<sequence length="100" mass="10457">MNSKHFYYNPVNSYGIVIPNTVAAPGSAPGANRTPFRIHSNADNGTDASRLAHSAFRTGAEGGQGKPAAKLATAEERCLLIGVEPIEVDVVGTASSLQYI</sequence>
<keyword evidence="2" id="KW-1185">Reference proteome</keyword>
<organism evidence="1 2">
    <name type="scientific">Bos mutus</name>
    <name type="common">wild yak</name>
    <dbReference type="NCBI Taxonomy" id="72004"/>
    <lineage>
        <taxon>Eukaryota</taxon>
        <taxon>Metazoa</taxon>
        <taxon>Chordata</taxon>
        <taxon>Craniata</taxon>
        <taxon>Vertebrata</taxon>
        <taxon>Euteleostomi</taxon>
        <taxon>Mammalia</taxon>
        <taxon>Eutheria</taxon>
        <taxon>Laurasiatheria</taxon>
        <taxon>Artiodactyla</taxon>
        <taxon>Ruminantia</taxon>
        <taxon>Pecora</taxon>
        <taxon>Bovidae</taxon>
        <taxon>Bovinae</taxon>
        <taxon>Bos</taxon>
    </lineage>
</organism>
<dbReference type="AlphaFoldDB" id="A0A6B0R3N2"/>
<comment type="caution">
    <text evidence="1">The sequence shown here is derived from an EMBL/GenBank/DDBJ whole genome shotgun (WGS) entry which is preliminary data.</text>
</comment>
<reference evidence="1" key="1">
    <citation type="submission" date="2019-10" db="EMBL/GenBank/DDBJ databases">
        <title>The sequence and de novo assembly of the wild yak genome.</title>
        <authorList>
            <person name="Liu Y."/>
        </authorList>
    </citation>
    <scope>NUCLEOTIDE SEQUENCE [LARGE SCALE GENOMIC DNA]</scope>
    <source>
        <strain evidence="1">WY2019</strain>
    </source>
</reference>
<evidence type="ECO:0000313" key="1">
    <source>
        <dbReference type="EMBL" id="MXQ83491.1"/>
    </source>
</evidence>
<accession>A0A6B0R3N2</accession>
<evidence type="ECO:0000313" key="2">
    <source>
        <dbReference type="Proteomes" id="UP000322234"/>
    </source>
</evidence>
<proteinExistence type="predicted"/>
<name>A0A6B0R3N2_9CETA</name>
<dbReference type="EMBL" id="VBQZ03000017">
    <property type="protein sequence ID" value="MXQ83491.1"/>
    <property type="molecule type" value="Genomic_DNA"/>
</dbReference>
<dbReference type="Proteomes" id="UP000322234">
    <property type="component" value="Unassembled WGS sequence"/>
</dbReference>
<gene>
    <name evidence="1" type="ORF">E5288_WYG014641</name>
</gene>
<protein>
    <submittedName>
        <fullName evidence="1">Uncharacterized protein</fullName>
    </submittedName>
</protein>